<dbReference type="Proteomes" id="UP000325440">
    <property type="component" value="Unassembled WGS sequence"/>
</dbReference>
<proteinExistence type="predicted"/>
<reference evidence="1 2" key="1">
    <citation type="submission" date="2019-08" db="EMBL/GenBank/DDBJ databases">
        <authorList>
            <person name="Alioto T."/>
            <person name="Alioto T."/>
            <person name="Gomez Garrido J."/>
        </authorList>
    </citation>
    <scope>NUCLEOTIDE SEQUENCE [LARGE SCALE GENOMIC DNA]</scope>
</reference>
<dbReference type="AlphaFoldDB" id="A0A5E4MKC6"/>
<name>A0A5E4MKC6_9HEMI</name>
<sequence length="105" mass="12068">MYIEEAIKETKDEIQVGVRVVGKNVIALRFADDKGFCTEIEVLQILHDKTDNLIGHILHHGSLLKLIIEGYVYSKIGRRRRRMKCVTNNEEYGYGKLPSFKGAEF</sequence>
<evidence type="ECO:0000313" key="2">
    <source>
        <dbReference type="Proteomes" id="UP000325440"/>
    </source>
</evidence>
<evidence type="ECO:0000313" key="1">
    <source>
        <dbReference type="EMBL" id="VVC30274.1"/>
    </source>
</evidence>
<dbReference type="EMBL" id="CABPRJ010000511">
    <property type="protein sequence ID" value="VVC30274.1"/>
    <property type="molecule type" value="Genomic_DNA"/>
</dbReference>
<gene>
    <name evidence="1" type="ORF">CINCED_3A025189</name>
</gene>
<organism evidence="1 2">
    <name type="scientific">Cinara cedri</name>
    <dbReference type="NCBI Taxonomy" id="506608"/>
    <lineage>
        <taxon>Eukaryota</taxon>
        <taxon>Metazoa</taxon>
        <taxon>Ecdysozoa</taxon>
        <taxon>Arthropoda</taxon>
        <taxon>Hexapoda</taxon>
        <taxon>Insecta</taxon>
        <taxon>Pterygota</taxon>
        <taxon>Neoptera</taxon>
        <taxon>Paraneoptera</taxon>
        <taxon>Hemiptera</taxon>
        <taxon>Sternorrhyncha</taxon>
        <taxon>Aphidomorpha</taxon>
        <taxon>Aphidoidea</taxon>
        <taxon>Aphididae</taxon>
        <taxon>Lachninae</taxon>
        <taxon>Cinara</taxon>
    </lineage>
</organism>
<protein>
    <submittedName>
        <fullName evidence="1">Uncharacterized protein</fullName>
    </submittedName>
</protein>
<keyword evidence="2" id="KW-1185">Reference proteome</keyword>
<accession>A0A5E4MKC6</accession>